<feature type="domain" description="Non-reducing end beta-L-arabinofuranosidase-like GH127 catalytic" evidence="1">
    <location>
        <begin position="212"/>
        <end position="356"/>
    </location>
</feature>
<dbReference type="InterPro" id="IPR008928">
    <property type="entry name" value="6-hairpin_glycosidase_sf"/>
</dbReference>
<dbReference type="Pfam" id="PF20736">
    <property type="entry name" value="Glyco_hydro127M"/>
    <property type="match status" value="1"/>
</dbReference>
<evidence type="ECO:0000313" key="3">
    <source>
        <dbReference type="EMBL" id="QGQ98268.1"/>
    </source>
</evidence>
<evidence type="ECO:0008006" key="5">
    <source>
        <dbReference type="Google" id="ProtNLM"/>
    </source>
</evidence>
<gene>
    <name evidence="3" type="ORF">EHS13_26985</name>
</gene>
<dbReference type="SUPFAM" id="SSF48208">
    <property type="entry name" value="Six-hairpin glycosidases"/>
    <property type="match status" value="1"/>
</dbReference>
<feature type="domain" description="Non-reducing end beta-L-arabinofuranosidase-like GH127 middle" evidence="2">
    <location>
        <begin position="369"/>
        <end position="465"/>
    </location>
</feature>
<dbReference type="KEGG" id="ppsc:EHS13_26985"/>
<dbReference type="OrthoDB" id="9757939at2"/>
<dbReference type="EMBL" id="CP034235">
    <property type="protein sequence ID" value="QGQ98268.1"/>
    <property type="molecule type" value="Genomic_DNA"/>
</dbReference>
<dbReference type="RefSeq" id="WP_155703370.1">
    <property type="nucleotide sequence ID" value="NZ_CP034235.1"/>
</dbReference>
<dbReference type="InterPro" id="IPR049174">
    <property type="entry name" value="Beta-AFase-like"/>
</dbReference>
<dbReference type="PANTHER" id="PTHR43465:SF2">
    <property type="entry name" value="DUF1680 DOMAIN PROTEIN (AFU_ORTHOLOGUE AFUA_1G08910)"/>
    <property type="match status" value="1"/>
</dbReference>
<name>A0A6B8RSS5_9BACL</name>
<evidence type="ECO:0000259" key="2">
    <source>
        <dbReference type="Pfam" id="PF20736"/>
    </source>
</evidence>
<dbReference type="GO" id="GO:0005975">
    <property type="term" value="P:carbohydrate metabolic process"/>
    <property type="evidence" value="ECO:0007669"/>
    <property type="project" value="InterPro"/>
</dbReference>
<dbReference type="Proteomes" id="UP000426246">
    <property type="component" value="Chromosome"/>
</dbReference>
<evidence type="ECO:0000259" key="1">
    <source>
        <dbReference type="Pfam" id="PF07944"/>
    </source>
</evidence>
<dbReference type="InterPro" id="IPR049046">
    <property type="entry name" value="Beta-AFase-like_GH127_middle"/>
</dbReference>
<keyword evidence="4" id="KW-1185">Reference proteome</keyword>
<dbReference type="PANTHER" id="PTHR43465">
    <property type="entry name" value="DUF1680 DOMAIN PROTEIN (AFU_ORTHOLOGUE AFUA_1G08910)"/>
    <property type="match status" value="1"/>
</dbReference>
<accession>A0A6B8RSS5</accession>
<dbReference type="AlphaFoldDB" id="A0A6B8RSS5"/>
<dbReference type="Pfam" id="PF07944">
    <property type="entry name" value="Beta-AFase-like_GH127_cat"/>
    <property type="match status" value="1"/>
</dbReference>
<sequence>MTISLQDFKANGPLQKRAITNFARLETEQYQPPQIFREESYSWPGDWEGRTILGLVLLAQSTKQEPTYLKEIMRQLPEHLNAKGDYGPIHPQGTVDEQQLSGNSWLLRAMVEHYLWQKDELSLKIIQDIIQHLLLLAAGYYTKYPVFPEQRVLDGAAVGELLGKVGDWYLSSDIGCAFIMLDGATHAYQVAPSPELNAVIAEMIAKFNTIDILQLSFQTHATLSALRGLMRHYETTGDPALLAKVEATFLIYTNAGMTENYANYNWFGRPDWTEPCAIVDSYMVAVGLWKHTAKIAYLDIAHHILFNGLGYGQRPNGGFGCDVCAGAHNLMLSPKSEELFEAFWCCTMRGAEGLSQALEYSYHAAGNQISIPFYEDSLAQFQSEHGAISLKQTTAYPIEGVVQIEVVESSLTQPITIRLYIPSWTKPASVSLQIDGINVHGQLEDGFISITGPFAQGSIIKLTFNIQLRREKSIGHHSLEGIHSYRHGVLLLGIDSPESVVSFEENPAIEPLGNGIYRLAGSEILLTPINDMIDKPFEAAVANRKQVLFR</sequence>
<proteinExistence type="predicted"/>
<protein>
    <recommendedName>
        <fullName evidence="5">Glycoside hydrolase family 127 protein</fullName>
    </recommendedName>
</protein>
<organism evidence="3 4">
    <name type="scientific">Paenibacillus psychroresistens</name>
    <dbReference type="NCBI Taxonomy" id="1778678"/>
    <lineage>
        <taxon>Bacteria</taxon>
        <taxon>Bacillati</taxon>
        <taxon>Bacillota</taxon>
        <taxon>Bacilli</taxon>
        <taxon>Bacillales</taxon>
        <taxon>Paenibacillaceae</taxon>
        <taxon>Paenibacillus</taxon>
    </lineage>
</organism>
<dbReference type="InterPro" id="IPR012878">
    <property type="entry name" value="Beta-AFase-like_GH127_cat"/>
</dbReference>
<reference evidence="4" key="1">
    <citation type="submission" date="2018-11" db="EMBL/GenBank/DDBJ databases">
        <title>Complete genome sequence of Paenibacillus sp. ML311-T8.</title>
        <authorList>
            <person name="Nam Y.-D."/>
            <person name="Kang J."/>
            <person name="Chung W.-H."/>
            <person name="Park Y.S."/>
        </authorList>
    </citation>
    <scope>NUCLEOTIDE SEQUENCE [LARGE SCALE GENOMIC DNA]</scope>
    <source>
        <strain evidence="4">ML311-T8</strain>
    </source>
</reference>
<evidence type="ECO:0000313" key="4">
    <source>
        <dbReference type="Proteomes" id="UP000426246"/>
    </source>
</evidence>